<name>A0A0B7BF80_9EUPU</name>
<organism evidence="1">
    <name type="scientific">Arion vulgaris</name>
    <dbReference type="NCBI Taxonomy" id="1028688"/>
    <lineage>
        <taxon>Eukaryota</taxon>
        <taxon>Metazoa</taxon>
        <taxon>Spiralia</taxon>
        <taxon>Lophotrochozoa</taxon>
        <taxon>Mollusca</taxon>
        <taxon>Gastropoda</taxon>
        <taxon>Heterobranchia</taxon>
        <taxon>Euthyneura</taxon>
        <taxon>Panpulmonata</taxon>
        <taxon>Eupulmonata</taxon>
        <taxon>Stylommatophora</taxon>
        <taxon>Helicina</taxon>
        <taxon>Arionoidea</taxon>
        <taxon>Arionidae</taxon>
        <taxon>Arion</taxon>
    </lineage>
</organism>
<proteinExistence type="predicted"/>
<evidence type="ECO:0000313" key="1">
    <source>
        <dbReference type="EMBL" id="CEK91949.1"/>
    </source>
</evidence>
<feature type="non-terminal residue" evidence="1">
    <location>
        <position position="1"/>
    </location>
</feature>
<reference evidence="1" key="1">
    <citation type="submission" date="2014-12" db="EMBL/GenBank/DDBJ databases">
        <title>Insight into the proteome of Arion vulgaris.</title>
        <authorList>
            <person name="Aradska J."/>
            <person name="Bulat T."/>
            <person name="Smidak R."/>
            <person name="Sarate P."/>
            <person name="Gangsoo J."/>
            <person name="Sialana F."/>
            <person name="Bilban M."/>
            <person name="Lubec G."/>
        </authorList>
    </citation>
    <scope>NUCLEOTIDE SEQUENCE</scope>
    <source>
        <tissue evidence="1">Skin</tissue>
    </source>
</reference>
<sequence length="60" mass="6832">FSVSQYSYDARTSQAISQIHSSPAISQMCLNVFKKYITGLDHDCVSNKMSNKSSLYYKMK</sequence>
<protein>
    <submittedName>
        <fullName evidence="1">Uncharacterized protein</fullName>
    </submittedName>
</protein>
<dbReference type="EMBL" id="HACG01045084">
    <property type="protein sequence ID" value="CEK91949.1"/>
    <property type="molecule type" value="Transcribed_RNA"/>
</dbReference>
<accession>A0A0B7BF80</accession>
<gene>
    <name evidence="1" type="primary">ORF185734</name>
</gene>
<dbReference type="AlphaFoldDB" id="A0A0B7BF80"/>